<gene>
    <name evidence="1" type="ORF">ACFOET_00980</name>
</gene>
<dbReference type="PANTHER" id="PTHR45947">
    <property type="entry name" value="SULFOQUINOVOSYL TRANSFERASE SQD2"/>
    <property type="match status" value="1"/>
</dbReference>
<dbReference type="Pfam" id="PF13692">
    <property type="entry name" value="Glyco_trans_1_4"/>
    <property type="match status" value="1"/>
</dbReference>
<dbReference type="Gene3D" id="3.40.50.2000">
    <property type="entry name" value="Glycogen Phosphorylase B"/>
    <property type="match status" value="1"/>
</dbReference>
<dbReference type="Proteomes" id="UP001595526">
    <property type="component" value="Unassembled WGS sequence"/>
</dbReference>
<dbReference type="EMBL" id="JBHRTA010000004">
    <property type="protein sequence ID" value="MFC3196175.1"/>
    <property type="molecule type" value="Genomic_DNA"/>
</dbReference>
<name>A0ABV7JDH1_9SPHI</name>
<keyword evidence="1" id="KW-0808">Transferase</keyword>
<keyword evidence="2" id="KW-1185">Reference proteome</keyword>
<comment type="caution">
    <text evidence="1">The sequence shown here is derived from an EMBL/GenBank/DDBJ whole genome shotgun (WGS) entry which is preliminary data.</text>
</comment>
<dbReference type="PANTHER" id="PTHR45947:SF3">
    <property type="entry name" value="SULFOQUINOVOSYL TRANSFERASE SQD2"/>
    <property type="match status" value="1"/>
</dbReference>
<organism evidence="1 2">
    <name type="scientific">Parapedobacter deserti</name>
    <dbReference type="NCBI Taxonomy" id="1912957"/>
    <lineage>
        <taxon>Bacteria</taxon>
        <taxon>Pseudomonadati</taxon>
        <taxon>Bacteroidota</taxon>
        <taxon>Sphingobacteriia</taxon>
        <taxon>Sphingobacteriales</taxon>
        <taxon>Sphingobacteriaceae</taxon>
        <taxon>Parapedobacter</taxon>
    </lineage>
</organism>
<evidence type="ECO:0000313" key="2">
    <source>
        <dbReference type="Proteomes" id="UP001595526"/>
    </source>
</evidence>
<evidence type="ECO:0000313" key="1">
    <source>
        <dbReference type="EMBL" id="MFC3196175.1"/>
    </source>
</evidence>
<keyword evidence="1" id="KW-0328">Glycosyltransferase</keyword>
<sequence length="395" mass="45408">MINQNIVVVGQQPWDTTLGSNCKDIAMEFSKRNKVLYVNSPLDRYSSISLRKTPPVQKRLRVIKGTEDGFIEVKKNLWTFYPGCIVESINWLDNIPIFNAVNRFNNRRFASSIKRCLTHLGFDDFILFNDNEIIKCHYLQEYLNPRVSVYYSRDLIIAAPYWHKHGSRLEPLLIKKSDVCVANSMFLMNYCKQYNENSHYVGQGFNDQLFANFAGDTPAEMKGIKGRIIGYVGVLHSSRLDVDAMIYIARERPEWTLVLVGPEDEGFKRSSLHDLPNVLFLGMKDGSELPSYIHAFDVCLNPQVLTPLTVGNYPRKIDEYLAMGKPVVALQTHAMEMFSSVTYLAQSNEDYVHLIDLALREDCEGRQNQRRAFVRAHTWEKSVEAIYDAIEALKK</sequence>
<dbReference type="RefSeq" id="WP_379018635.1">
    <property type="nucleotide sequence ID" value="NZ_JBHRTA010000004.1"/>
</dbReference>
<protein>
    <submittedName>
        <fullName evidence="1">Glycosyltransferase</fullName>
        <ecNumber evidence="1">2.4.-.-</ecNumber>
    </submittedName>
</protein>
<reference evidence="2" key="1">
    <citation type="journal article" date="2019" name="Int. J. Syst. Evol. Microbiol.">
        <title>The Global Catalogue of Microorganisms (GCM) 10K type strain sequencing project: providing services to taxonomists for standard genome sequencing and annotation.</title>
        <authorList>
            <consortium name="The Broad Institute Genomics Platform"/>
            <consortium name="The Broad Institute Genome Sequencing Center for Infectious Disease"/>
            <person name="Wu L."/>
            <person name="Ma J."/>
        </authorList>
    </citation>
    <scope>NUCLEOTIDE SEQUENCE [LARGE SCALE GENOMIC DNA]</scope>
    <source>
        <strain evidence="2">KCTC 52416</strain>
    </source>
</reference>
<dbReference type="GO" id="GO:0016757">
    <property type="term" value="F:glycosyltransferase activity"/>
    <property type="evidence" value="ECO:0007669"/>
    <property type="project" value="UniProtKB-KW"/>
</dbReference>
<dbReference type="InterPro" id="IPR050194">
    <property type="entry name" value="Glycosyltransferase_grp1"/>
</dbReference>
<dbReference type="EC" id="2.4.-.-" evidence="1"/>
<dbReference type="SUPFAM" id="SSF53756">
    <property type="entry name" value="UDP-Glycosyltransferase/glycogen phosphorylase"/>
    <property type="match status" value="1"/>
</dbReference>
<proteinExistence type="predicted"/>
<accession>A0ABV7JDH1</accession>
<dbReference type="Gene3D" id="3.40.50.11010">
    <property type="match status" value="1"/>
</dbReference>